<organism evidence="7 8">
    <name type="scientific">Lichenicola cladoniae</name>
    <dbReference type="NCBI Taxonomy" id="1484109"/>
    <lineage>
        <taxon>Bacteria</taxon>
        <taxon>Pseudomonadati</taxon>
        <taxon>Pseudomonadota</taxon>
        <taxon>Alphaproteobacteria</taxon>
        <taxon>Acetobacterales</taxon>
        <taxon>Acetobacteraceae</taxon>
        <taxon>Lichenicola</taxon>
    </lineage>
</organism>
<dbReference type="Proteomes" id="UP000500767">
    <property type="component" value="Chromosome"/>
</dbReference>
<dbReference type="RefSeq" id="WP_171833010.1">
    <property type="nucleotide sequence ID" value="NZ_CP053708.1"/>
</dbReference>
<dbReference type="InterPro" id="IPR002937">
    <property type="entry name" value="Amino_oxidase"/>
</dbReference>
<dbReference type="PANTHER" id="PTHR43734">
    <property type="entry name" value="PHYTOENE DESATURASE"/>
    <property type="match status" value="1"/>
</dbReference>
<keyword evidence="3 5" id="KW-0125">Carotenoid biosynthesis</keyword>
<evidence type="ECO:0000256" key="5">
    <source>
        <dbReference type="RuleBase" id="RU362075"/>
    </source>
</evidence>
<dbReference type="InterPro" id="IPR008150">
    <property type="entry name" value="Phytoene_DH_bac_CS"/>
</dbReference>
<dbReference type="SUPFAM" id="SSF51905">
    <property type="entry name" value="FAD/NAD(P)-binding domain"/>
    <property type="match status" value="1"/>
</dbReference>
<sequence length="524" mass="58048">MMRPVSIIGAGPGGLAAAMLLSQAGADVTLFERHARVGGRSGTIEAPTSHGRFHFDMGPTFFLYPRVLADIFATCGRRLEDVVELIRLDTHYDVIFESGARISASSDIPRLQRSIAQISPEDAAAIPAFMADNRAKLAAFRPVLESPFNSAADLLKPEVLKSLRLLRPFTSVDQDLKRWFKDPRVRLGFSFQSKYLGMSPYRCPSLFTILAFMEYEFGIFHPRGGHGAIMRAMADAARQMGAKIKLGEPVREILFEGRRAVGVRTDAGITKADAVVVNADFLDAMTNLVPNGLRKRWNDKRIARAKLSCSTFMLYLGIEGRLENLAHHTIYLSDDYRRTLQDVEEGRVPPGEPCFYIQNACVTDPALAPPNHSTLYVLVPVGHERTGGIDWKVEAPKFRRLILDRLCRAGVPDIEKRIVFEKMMTPDDWRDDLAVHRGAVFNLAHSLTQMLQFRPHNRYEDLDGVYLVGGGTHPGSGLPVIFEGARITAKLLADDLGLTPIDTAMHWTGTPGAPMEPVLEGEVS</sequence>
<dbReference type="NCBIfam" id="TIGR02734">
    <property type="entry name" value="crtI_fam"/>
    <property type="match status" value="1"/>
</dbReference>
<keyword evidence="4 5" id="KW-0560">Oxidoreductase</keyword>
<dbReference type="PRINTS" id="PR00419">
    <property type="entry name" value="ADXRDTASE"/>
</dbReference>
<dbReference type="AlphaFoldDB" id="A0A6M8HSJ7"/>
<evidence type="ECO:0000259" key="6">
    <source>
        <dbReference type="Pfam" id="PF01593"/>
    </source>
</evidence>
<dbReference type="Gene3D" id="3.50.50.60">
    <property type="entry name" value="FAD/NAD(P)-binding domain"/>
    <property type="match status" value="2"/>
</dbReference>
<dbReference type="InterPro" id="IPR036188">
    <property type="entry name" value="FAD/NAD-bd_sf"/>
</dbReference>
<evidence type="ECO:0000256" key="2">
    <source>
        <dbReference type="ARBA" id="ARBA00006046"/>
    </source>
</evidence>
<proteinExistence type="inferred from homology"/>
<accession>A0A6M8HSJ7</accession>
<dbReference type="InterPro" id="IPR014105">
    <property type="entry name" value="Carotenoid/retinoid_OxRdtase"/>
</dbReference>
<comment type="pathway">
    <text evidence="1 5">Carotenoid biosynthesis.</text>
</comment>
<comment type="similarity">
    <text evidence="2 5">Belongs to the carotenoid/retinoid oxidoreductase family.</text>
</comment>
<evidence type="ECO:0000256" key="1">
    <source>
        <dbReference type="ARBA" id="ARBA00004829"/>
    </source>
</evidence>
<dbReference type="GO" id="GO:0016117">
    <property type="term" value="P:carotenoid biosynthetic process"/>
    <property type="evidence" value="ECO:0007669"/>
    <property type="project" value="UniProtKB-KW"/>
</dbReference>
<evidence type="ECO:0000256" key="3">
    <source>
        <dbReference type="ARBA" id="ARBA00022746"/>
    </source>
</evidence>
<dbReference type="GO" id="GO:0016627">
    <property type="term" value="F:oxidoreductase activity, acting on the CH-CH group of donors"/>
    <property type="evidence" value="ECO:0007669"/>
    <property type="project" value="UniProtKB-ARBA"/>
</dbReference>
<keyword evidence="8" id="KW-1185">Reference proteome</keyword>
<feature type="domain" description="Amine oxidase" evidence="6">
    <location>
        <begin position="13"/>
        <end position="495"/>
    </location>
</feature>
<reference evidence="7 8" key="1">
    <citation type="journal article" date="2014" name="World J. Microbiol. Biotechnol.">
        <title>Biodiversity and physiological characteristics of Antarctic and Arctic lichens-associated bacteria.</title>
        <authorList>
            <person name="Lee Y.M."/>
            <person name="Kim E.H."/>
            <person name="Lee H.K."/>
            <person name="Hong S.G."/>
        </authorList>
    </citation>
    <scope>NUCLEOTIDE SEQUENCE [LARGE SCALE GENOMIC DNA]</scope>
    <source>
        <strain evidence="7 8">PAMC 26569</strain>
    </source>
</reference>
<name>A0A6M8HSJ7_9PROT</name>
<dbReference type="Pfam" id="PF01593">
    <property type="entry name" value="Amino_oxidase"/>
    <property type="match status" value="1"/>
</dbReference>
<protein>
    <submittedName>
        <fullName evidence="7">Phytoene desaturase</fullName>
    </submittedName>
</protein>
<dbReference type="PROSITE" id="PS00982">
    <property type="entry name" value="PHYTOENE_DH"/>
    <property type="match status" value="1"/>
</dbReference>
<evidence type="ECO:0000313" key="7">
    <source>
        <dbReference type="EMBL" id="QKE91463.1"/>
    </source>
</evidence>
<dbReference type="PANTHER" id="PTHR43734:SF1">
    <property type="entry name" value="PHYTOENE DESATURASE"/>
    <property type="match status" value="1"/>
</dbReference>
<gene>
    <name evidence="7" type="primary">crtI</name>
    <name evidence="7" type="ORF">HN018_16740</name>
</gene>
<dbReference type="EMBL" id="CP053708">
    <property type="protein sequence ID" value="QKE91463.1"/>
    <property type="molecule type" value="Genomic_DNA"/>
</dbReference>
<dbReference type="KEGG" id="lck:HN018_16740"/>
<evidence type="ECO:0000313" key="8">
    <source>
        <dbReference type="Proteomes" id="UP000500767"/>
    </source>
</evidence>
<evidence type="ECO:0000256" key="4">
    <source>
        <dbReference type="ARBA" id="ARBA00023002"/>
    </source>
</evidence>